<dbReference type="InterPro" id="IPR036179">
    <property type="entry name" value="Ig-like_dom_sf"/>
</dbReference>
<evidence type="ECO:0000256" key="6">
    <source>
        <dbReference type="ARBA" id="ARBA00023136"/>
    </source>
</evidence>
<keyword evidence="2" id="KW-1003">Cell membrane</keyword>
<keyword evidence="7" id="KW-1015">Disulfide bond</keyword>
<evidence type="ECO:0000313" key="20">
    <source>
        <dbReference type="Proteomes" id="UP000694381"/>
    </source>
</evidence>
<evidence type="ECO:0000256" key="14">
    <source>
        <dbReference type="ARBA" id="ARBA00082751"/>
    </source>
</evidence>
<evidence type="ECO:0000256" key="1">
    <source>
        <dbReference type="ARBA" id="ARBA00004251"/>
    </source>
</evidence>
<keyword evidence="20" id="KW-1185">Reference proteome</keyword>
<keyword evidence="5 16" id="KW-1133">Transmembrane helix</keyword>
<comment type="subunit">
    <text evidence="12">Interacts with CD276 and this interaction enhances T-cell activation.</text>
</comment>
<evidence type="ECO:0000259" key="18">
    <source>
        <dbReference type="PROSITE" id="PS50835"/>
    </source>
</evidence>
<dbReference type="Ensembl" id="ENSNGAT00000018076.1">
    <property type="protein sequence ID" value="ENSNGAP00000012516.1"/>
    <property type="gene ID" value="ENSNGAG00000014362.1"/>
</dbReference>
<evidence type="ECO:0000256" key="3">
    <source>
        <dbReference type="ARBA" id="ARBA00022692"/>
    </source>
</evidence>
<dbReference type="Gene3D" id="2.60.40.10">
    <property type="entry name" value="Immunoglobulins"/>
    <property type="match status" value="1"/>
</dbReference>
<dbReference type="GO" id="GO:0042110">
    <property type="term" value="P:T cell activation"/>
    <property type="evidence" value="ECO:0007669"/>
    <property type="project" value="Ensembl"/>
</dbReference>
<name>A0A8C6R5C5_NANGA</name>
<feature type="compositionally biased region" description="Low complexity" evidence="15">
    <location>
        <begin position="231"/>
        <end position="245"/>
    </location>
</feature>
<dbReference type="KEGG" id="ngi:103738111"/>
<keyword evidence="3 16" id="KW-0812">Transmembrane</keyword>
<dbReference type="GO" id="GO:0009986">
    <property type="term" value="C:cell surface"/>
    <property type="evidence" value="ECO:0007669"/>
    <property type="project" value="Ensembl"/>
</dbReference>
<evidence type="ECO:0000256" key="8">
    <source>
        <dbReference type="ARBA" id="ARBA00023170"/>
    </source>
</evidence>
<evidence type="ECO:0000256" key="16">
    <source>
        <dbReference type="SAM" id="Phobius"/>
    </source>
</evidence>
<dbReference type="PROSITE" id="PS51257">
    <property type="entry name" value="PROKAR_LIPOPROTEIN"/>
    <property type="match status" value="1"/>
</dbReference>
<keyword evidence="6 16" id="KW-0472">Membrane</keyword>
<protein>
    <recommendedName>
        <fullName evidence="13">Trem-like transcript 2 protein</fullName>
    </recommendedName>
    <alternativeName>
        <fullName evidence="14">Triggering receptor expressed on myeloid cells-like protein 2</fullName>
    </alternativeName>
</protein>
<organism evidence="19 20">
    <name type="scientific">Nannospalax galili</name>
    <name type="common">Northern Israeli blind subterranean mole rat</name>
    <name type="synonym">Spalax galili</name>
    <dbReference type="NCBI Taxonomy" id="1026970"/>
    <lineage>
        <taxon>Eukaryota</taxon>
        <taxon>Metazoa</taxon>
        <taxon>Chordata</taxon>
        <taxon>Craniata</taxon>
        <taxon>Vertebrata</taxon>
        <taxon>Euteleostomi</taxon>
        <taxon>Mammalia</taxon>
        <taxon>Eutheria</taxon>
        <taxon>Euarchontoglires</taxon>
        <taxon>Glires</taxon>
        <taxon>Rodentia</taxon>
        <taxon>Myomorpha</taxon>
        <taxon>Muroidea</taxon>
        <taxon>Spalacidae</taxon>
        <taxon>Spalacinae</taxon>
        <taxon>Nannospalax</taxon>
    </lineage>
</organism>
<dbReference type="Proteomes" id="UP000694381">
    <property type="component" value="Unassembled WGS sequence"/>
</dbReference>
<evidence type="ECO:0000256" key="15">
    <source>
        <dbReference type="SAM" id="MobiDB-lite"/>
    </source>
</evidence>
<dbReference type="InterPro" id="IPR013106">
    <property type="entry name" value="Ig_V-set"/>
</dbReference>
<dbReference type="Pfam" id="PF07686">
    <property type="entry name" value="V-set"/>
    <property type="match status" value="1"/>
</dbReference>
<evidence type="ECO:0000313" key="19">
    <source>
        <dbReference type="Ensembl" id="ENSNGAP00000012516.1"/>
    </source>
</evidence>
<evidence type="ECO:0000256" key="7">
    <source>
        <dbReference type="ARBA" id="ARBA00023157"/>
    </source>
</evidence>
<feature type="signal peptide" evidence="17">
    <location>
        <begin position="1"/>
        <end position="25"/>
    </location>
</feature>
<keyword evidence="8" id="KW-0675">Receptor</keyword>
<keyword evidence="9" id="KW-0325">Glycoprotein</keyword>
<dbReference type="InterPro" id="IPR052314">
    <property type="entry name" value="Immune_rcpt_domain"/>
</dbReference>
<feature type="domain" description="Ig-like" evidence="18">
    <location>
        <begin position="27"/>
        <end position="111"/>
    </location>
</feature>
<comment type="subcellular location">
    <subcellularLocation>
        <location evidence="1">Cell membrane</location>
        <topology evidence="1">Single-pass type I membrane protein</topology>
    </subcellularLocation>
</comment>
<dbReference type="AlphaFoldDB" id="A0A8C6R5C5"/>
<feature type="chain" id="PRO_5034773350" description="Trem-like transcript 2 protein" evidence="17">
    <location>
        <begin position="26"/>
        <end position="323"/>
    </location>
</feature>
<evidence type="ECO:0000256" key="12">
    <source>
        <dbReference type="ARBA" id="ARBA00066031"/>
    </source>
</evidence>
<dbReference type="PROSITE" id="PS50835">
    <property type="entry name" value="IG_LIKE"/>
    <property type="match status" value="1"/>
</dbReference>
<feature type="region of interest" description="Disordered" evidence="15">
    <location>
        <begin position="185"/>
        <end position="245"/>
    </location>
</feature>
<dbReference type="InterPro" id="IPR013783">
    <property type="entry name" value="Ig-like_fold"/>
</dbReference>
<evidence type="ECO:0000256" key="9">
    <source>
        <dbReference type="ARBA" id="ARBA00023180"/>
    </source>
</evidence>
<feature type="transmembrane region" description="Helical" evidence="16">
    <location>
        <begin position="262"/>
        <end position="285"/>
    </location>
</feature>
<proteinExistence type="predicted"/>
<reference evidence="19" key="2">
    <citation type="submission" date="2025-09" db="UniProtKB">
        <authorList>
            <consortium name="Ensembl"/>
        </authorList>
    </citation>
    <scope>IDENTIFICATION</scope>
</reference>
<keyword evidence="10" id="KW-0393">Immunoglobulin domain</keyword>
<keyword evidence="4 17" id="KW-0732">Signal</keyword>
<evidence type="ECO:0000256" key="2">
    <source>
        <dbReference type="ARBA" id="ARBA00022475"/>
    </source>
</evidence>
<dbReference type="RefSeq" id="XP_008836161.1">
    <property type="nucleotide sequence ID" value="XM_008837939.3"/>
</dbReference>
<sequence>MEPRPPAFLLLLLVVLLWLQSCVSGSPAENVYTKVRLREGETMSVQCNYTGRRNRAEGKAWCKVRKKKCDLGFLRSAMKGPRYSLHDDVKAKVVHITMEALTIQDSGRYWCMRNTSGILYPLVGFLLEVSPALTTERNTPPMQLPNTTSGIVTSGQVPISGPHVPFTSGMTVFTSGLLTLASGTTRSTSVTPYSSTGTGGTTTAEPRSTTGSQPVTMSPSSVGTFSADPVSPSTKSGPLSTSSPTTGICHQLTSIRSQESNLTAIVLVLTFLPVPMVLVVAYGVWKKKHMGSYSLGRDTARHCLYSPEGPEPPWKPAWSKITQ</sequence>
<accession>A0A8C6R5C5</accession>
<dbReference type="PANTHER" id="PTHR16423">
    <property type="entry name" value="TREM-LIKE TRANSCRIPT PROTEIN"/>
    <property type="match status" value="1"/>
</dbReference>
<evidence type="ECO:0000256" key="11">
    <source>
        <dbReference type="ARBA" id="ARBA00059754"/>
    </source>
</evidence>
<evidence type="ECO:0000256" key="5">
    <source>
        <dbReference type="ARBA" id="ARBA00022989"/>
    </source>
</evidence>
<dbReference type="PANTHER" id="PTHR16423:SF3">
    <property type="entry name" value="TREM-LIKE TRANSCRIPT 2 PROTEIN"/>
    <property type="match status" value="1"/>
</dbReference>
<dbReference type="GO" id="GO:0005886">
    <property type="term" value="C:plasma membrane"/>
    <property type="evidence" value="ECO:0007669"/>
    <property type="project" value="UniProtKB-SubCell"/>
</dbReference>
<dbReference type="GeneTree" id="ENSGT00940000153835"/>
<reference evidence="19" key="1">
    <citation type="submission" date="2025-08" db="UniProtKB">
        <authorList>
            <consortium name="Ensembl"/>
        </authorList>
    </citation>
    <scope>IDENTIFICATION</scope>
</reference>
<dbReference type="GeneID" id="103738111"/>
<dbReference type="FunFam" id="2.60.40.10:FF:001672">
    <property type="entry name" value="Triggering receptor expressed on myeloid cells like 2"/>
    <property type="match status" value="1"/>
</dbReference>
<evidence type="ECO:0000256" key="13">
    <source>
        <dbReference type="ARBA" id="ARBA00071543"/>
    </source>
</evidence>
<evidence type="ECO:0000256" key="17">
    <source>
        <dbReference type="SAM" id="SignalP"/>
    </source>
</evidence>
<dbReference type="OrthoDB" id="8920197at2759"/>
<dbReference type="GO" id="GO:0038023">
    <property type="term" value="F:signaling receptor activity"/>
    <property type="evidence" value="ECO:0007669"/>
    <property type="project" value="Ensembl"/>
</dbReference>
<feature type="compositionally biased region" description="Low complexity" evidence="15">
    <location>
        <begin position="185"/>
        <end position="196"/>
    </location>
</feature>
<dbReference type="SUPFAM" id="SSF48726">
    <property type="entry name" value="Immunoglobulin"/>
    <property type="match status" value="1"/>
</dbReference>
<gene>
    <name evidence="19" type="primary">Treml2</name>
</gene>
<evidence type="ECO:0000256" key="4">
    <source>
        <dbReference type="ARBA" id="ARBA00022729"/>
    </source>
</evidence>
<feature type="compositionally biased region" description="Polar residues" evidence="15">
    <location>
        <begin position="204"/>
        <end position="224"/>
    </location>
</feature>
<dbReference type="OMA" id="YPLMGFQ"/>
<dbReference type="CTD" id="79865"/>
<evidence type="ECO:0000256" key="10">
    <source>
        <dbReference type="ARBA" id="ARBA00023319"/>
    </source>
</evidence>
<comment type="function">
    <text evidence="11">Cell surface receptor that may play a role in the innate and adaptive immune response. Acts as a counter-receptor for CD276 and interaction with CD276 on T-cells enhances T-cell activation.</text>
</comment>
<dbReference type="InterPro" id="IPR007110">
    <property type="entry name" value="Ig-like_dom"/>
</dbReference>